<dbReference type="InterPro" id="IPR016461">
    <property type="entry name" value="COMT-like"/>
</dbReference>
<evidence type="ECO:0000256" key="2">
    <source>
        <dbReference type="ARBA" id="ARBA00022679"/>
    </source>
</evidence>
<feature type="domain" description="O-methyltransferase C-terminal" evidence="4">
    <location>
        <begin position="229"/>
        <end position="391"/>
    </location>
</feature>
<dbReference type="GO" id="GO:0032259">
    <property type="term" value="P:methylation"/>
    <property type="evidence" value="ECO:0007669"/>
    <property type="project" value="UniProtKB-KW"/>
</dbReference>
<keyword evidence="2" id="KW-0808">Transferase</keyword>
<proteinExistence type="predicted"/>
<sequence length="423" mass="47048">MISLTGLAIGILADARQLDEYTNSKGLGYSTFEIDTLSDLPPALEATRKSLINNTQSLKQLTLGPTSLLLETLFTFNDLVALRFIYSHRIPSYVPLAGTITYTALSHSTGISPTLLRRFIQAAMLNRVFSEPKVGEIQHTAISRLLATDPEAMDTVGFLIEDLAPASTKVIEAHKKWPGSEEPNETGFNVENSTSDPFYLEFAKTPERSRRFGAGMRFMTRGSLYSLSHLITGYDWAALDKLIGPGTVVDIGGGHGAVSVALAKQFRNIKFVVEDLPGTVKEGEKLLEEGLRGQVEFREHDFFTDQPVKGADIYFFRFILHNWSDVYATEILRRLLPAMKEGSKVVIYEFLLPDGATEKWTEKQGRNLDMISATGWNSLERTTSDWATLFAGVDPRYMFLGTRTPAGSSVSLIEAEFRLLKDR</sequence>
<dbReference type="AlphaFoldDB" id="A0AA43TU11"/>
<evidence type="ECO:0000313" key="5">
    <source>
        <dbReference type="EMBL" id="MDI1486705.1"/>
    </source>
</evidence>
<evidence type="ECO:0000313" key="6">
    <source>
        <dbReference type="Proteomes" id="UP001161017"/>
    </source>
</evidence>
<dbReference type="Gene3D" id="1.10.10.10">
    <property type="entry name" value="Winged helix-like DNA-binding domain superfamily/Winged helix DNA-binding domain"/>
    <property type="match status" value="1"/>
</dbReference>
<dbReference type="InterPro" id="IPR001077">
    <property type="entry name" value="COMT_C"/>
</dbReference>
<dbReference type="SUPFAM" id="SSF46785">
    <property type="entry name" value="Winged helix' DNA-binding domain"/>
    <property type="match status" value="1"/>
</dbReference>
<keyword evidence="1" id="KW-0489">Methyltransferase</keyword>
<name>A0AA43TU11_9LECA</name>
<gene>
    <name evidence="5" type="ORF">OHK93_005965</name>
</gene>
<dbReference type="InterPro" id="IPR029063">
    <property type="entry name" value="SAM-dependent_MTases_sf"/>
</dbReference>
<dbReference type="InterPro" id="IPR036390">
    <property type="entry name" value="WH_DNA-bd_sf"/>
</dbReference>
<reference evidence="5" key="1">
    <citation type="journal article" date="2023" name="Genome Biol. Evol.">
        <title>First Whole Genome Sequence and Flow Cytometry Genome Size Data for the Lichen-Forming Fungus Ramalina farinacea (Ascomycota).</title>
        <authorList>
            <person name="Llewellyn T."/>
            <person name="Mian S."/>
            <person name="Hill R."/>
            <person name="Leitch I.J."/>
            <person name="Gaya E."/>
        </authorList>
    </citation>
    <scope>NUCLEOTIDE SEQUENCE</scope>
    <source>
        <strain evidence="5">LIQ254RAFAR</strain>
    </source>
</reference>
<dbReference type="PANTHER" id="PTHR43712">
    <property type="entry name" value="PUTATIVE (AFU_ORTHOLOGUE AFUA_4G14580)-RELATED"/>
    <property type="match status" value="1"/>
</dbReference>
<keyword evidence="3" id="KW-0949">S-adenosyl-L-methionine</keyword>
<dbReference type="PANTHER" id="PTHR43712:SF16">
    <property type="entry name" value="O-METHYLTRANSFERASE ELCB"/>
    <property type="match status" value="1"/>
</dbReference>
<dbReference type="EMBL" id="JAPUFD010000004">
    <property type="protein sequence ID" value="MDI1486705.1"/>
    <property type="molecule type" value="Genomic_DNA"/>
</dbReference>
<dbReference type="CDD" id="cd02440">
    <property type="entry name" value="AdoMet_MTases"/>
    <property type="match status" value="1"/>
</dbReference>
<evidence type="ECO:0000256" key="1">
    <source>
        <dbReference type="ARBA" id="ARBA00022603"/>
    </source>
</evidence>
<dbReference type="PROSITE" id="PS51683">
    <property type="entry name" value="SAM_OMT_II"/>
    <property type="match status" value="1"/>
</dbReference>
<dbReference type="SUPFAM" id="SSF53335">
    <property type="entry name" value="S-adenosyl-L-methionine-dependent methyltransferases"/>
    <property type="match status" value="1"/>
</dbReference>
<keyword evidence="6" id="KW-1185">Reference proteome</keyword>
<dbReference type="Pfam" id="PF00891">
    <property type="entry name" value="Methyltransf_2"/>
    <property type="match status" value="1"/>
</dbReference>
<comment type="caution">
    <text evidence="5">The sequence shown here is derived from an EMBL/GenBank/DDBJ whole genome shotgun (WGS) entry which is preliminary data.</text>
</comment>
<evidence type="ECO:0000256" key="3">
    <source>
        <dbReference type="ARBA" id="ARBA00022691"/>
    </source>
</evidence>
<evidence type="ECO:0000259" key="4">
    <source>
        <dbReference type="Pfam" id="PF00891"/>
    </source>
</evidence>
<organism evidence="5 6">
    <name type="scientific">Ramalina farinacea</name>
    <dbReference type="NCBI Taxonomy" id="258253"/>
    <lineage>
        <taxon>Eukaryota</taxon>
        <taxon>Fungi</taxon>
        <taxon>Dikarya</taxon>
        <taxon>Ascomycota</taxon>
        <taxon>Pezizomycotina</taxon>
        <taxon>Lecanoromycetes</taxon>
        <taxon>OSLEUM clade</taxon>
        <taxon>Lecanoromycetidae</taxon>
        <taxon>Lecanorales</taxon>
        <taxon>Lecanorineae</taxon>
        <taxon>Ramalinaceae</taxon>
        <taxon>Ramalina</taxon>
    </lineage>
</organism>
<dbReference type="GO" id="GO:0008171">
    <property type="term" value="F:O-methyltransferase activity"/>
    <property type="evidence" value="ECO:0007669"/>
    <property type="project" value="InterPro"/>
</dbReference>
<protein>
    <recommendedName>
        <fullName evidence="4">O-methyltransferase C-terminal domain-containing protein</fullName>
    </recommendedName>
</protein>
<accession>A0AA43TU11</accession>
<dbReference type="Proteomes" id="UP001161017">
    <property type="component" value="Unassembled WGS sequence"/>
</dbReference>
<dbReference type="InterPro" id="IPR036388">
    <property type="entry name" value="WH-like_DNA-bd_sf"/>
</dbReference>
<dbReference type="Gene3D" id="3.40.50.150">
    <property type="entry name" value="Vaccinia Virus protein VP39"/>
    <property type="match status" value="1"/>
</dbReference>